<dbReference type="Proteomes" id="UP000478052">
    <property type="component" value="Unassembled WGS sequence"/>
</dbReference>
<dbReference type="EMBL" id="VUJU01002219">
    <property type="protein sequence ID" value="KAF0762120.1"/>
    <property type="molecule type" value="Genomic_DNA"/>
</dbReference>
<comment type="caution">
    <text evidence="2">The sequence shown here is derived from an EMBL/GenBank/DDBJ whole genome shotgun (WGS) entry which is preliminary data.</text>
</comment>
<keyword evidence="1" id="KW-1133">Transmembrane helix</keyword>
<evidence type="ECO:0000313" key="3">
    <source>
        <dbReference type="Proteomes" id="UP000478052"/>
    </source>
</evidence>
<keyword evidence="3" id="KW-1185">Reference proteome</keyword>
<protein>
    <submittedName>
        <fullName evidence="2">Uncharacterized protein</fullName>
    </submittedName>
</protein>
<feature type="transmembrane region" description="Helical" evidence="1">
    <location>
        <begin position="31"/>
        <end position="49"/>
    </location>
</feature>
<sequence length="143" mass="16827">MWIAKYLSNETNETISYNFILLNSERSDERIDFTIMCVFLFFVFVSVYSTTSRNNAPHSNLGVVSNVKVNILGALYRWSKKNKKKNYGKAGIFMQNQFSTKSIFLYSCNSKTNHYKYLKFSPNLFIDIEIFVSIKKFWMTEKT</sequence>
<evidence type="ECO:0000313" key="2">
    <source>
        <dbReference type="EMBL" id="KAF0762120.1"/>
    </source>
</evidence>
<proteinExistence type="predicted"/>
<dbReference type="AlphaFoldDB" id="A0A6G0YWA2"/>
<organism evidence="2 3">
    <name type="scientific">Aphis craccivora</name>
    <name type="common">Cowpea aphid</name>
    <dbReference type="NCBI Taxonomy" id="307492"/>
    <lineage>
        <taxon>Eukaryota</taxon>
        <taxon>Metazoa</taxon>
        <taxon>Ecdysozoa</taxon>
        <taxon>Arthropoda</taxon>
        <taxon>Hexapoda</taxon>
        <taxon>Insecta</taxon>
        <taxon>Pterygota</taxon>
        <taxon>Neoptera</taxon>
        <taxon>Paraneoptera</taxon>
        <taxon>Hemiptera</taxon>
        <taxon>Sternorrhyncha</taxon>
        <taxon>Aphidomorpha</taxon>
        <taxon>Aphidoidea</taxon>
        <taxon>Aphididae</taxon>
        <taxon>Aphidini</taxon>
        <taxon>Aphis</taxon>
        <taxon>Aphis</taxon>
    </lineage>
</organism>
<reference evidence="2 3" key="1">
    <citation type="submission" date="2019-08" db="EMBL/GenBank/DDBJ databases">
        <title>Whole genome of Aphis craccivora.</title>
        <authorList>
            <person name="Voronova N.V."/>
            <person name="Shulinski R.S."/>
            <person name="Bandarenka Y.V."/>
            <person name="Zhorov D.G."/>
            <person name="Warner D."/>
        </authorList>
    </citation>
    <scope>NUCLEOTIDE SEQUENCE [LARGE SCALE GENOMIC DNA]</scope>
    <source>
        <strain evidence="2">180601</strain>
        <tissue evidence="2">Whole Body</tissue>
    </source>
</reference>
<evidence type="ECO:0000256" key="1">
    <source>
        <dbReference type="SAM" id="Phobius"/>
    </source>
</evidence>
<accession>A0A6G0YWA2</accession>
<name>A0A6G0YWA2_APHCR</name>
<gene>
    <name evidence="2" type="ORF">FWK35_00008429</name>
</gene>
<keyword evidence="1" id="KW-0812">Transmembrane</keyword>
<keyword evidence="1" id="KW-0472">Membrane</keyword>